<dbReference type="PROSITE" id="PS00375">
    <property type="entry name" value="UDPGT"/>
    <property type="match status" value="1"/>
</dbReference>
<comment type="similarity">
    <text evidence="1 4">Belongs to the UDP-glycosyltransferase family.</text>
</comment>
<keyword evidence="2 4" id="KW-0328">Glycosyltransferase</keyword>
<comment type="caution">
    <text evidence="6">The sequence shown here is derived from an EMBL/GenBank/DDBJ whole genome shotgun (WGS) entry which is preliminary data.</text>
</comment>
<sequence>MAGTHQKLHAIMIAYPLQGHINPFVNLAMKLASKGFTITFVHTQHIHHQITQSQSQTHTTTEQHDIFAGARNSGLDIRYTTITDGLPLEFDRSSNFVQYWECILEDFQTHVDEYVGRMVKSDPSSAYFLIADTFFAWPATVAEKYNLVNVSFWTEPALVFTLNYHLDLLIENGHFASHDNRKDTIDYIPGVQAIEPKDLMSTLQKTDISTLVHRVIFKAFEQVKKADIVTCNTVQELESETISALQQKLPTYAIGPIFPLGFTKSIVDTNLWSESECTRWLDTKPHGSVLYVSFGSLANISEHDFMEIAHGLLLSGVTFVWVVRPGIVNLEGDNNLPDRFKDVIGDQGLIVPWCCQIEVISHSAIGGFLTHCGWNSILESMWCGVPLICFPVVYDQITNRKLVVDDWRIGINLCDKKSITREEVVEKINSLMRGNTSSNELRKEMKKVKKTLENALDIDGSSEKNFEQFIKKVKELIGKRNGLEI</sequence>
<dbReference type="EMBL" id="CAUOFW020008391">
    <property type="protein sequence ID" value="CAK9182605.1"/>
    <property type="molecule type" value="Genomic_DNA"/>
</dbReference>
<proteinExistence type="inferred from homology"/>
<name>A0ABC8UNF3_9AQUA</name>
<accession>A0ABC8UNF3</accession>
<dbReference type="PANTHER" id="PTHR11926:SF774">
    <property type="entry name" value="UDP-GLYCOSYLTRANSFERASE 85A1-RELATED"/>
    <property type="match status" value="1"/>
</dbReference>
<evidence type="ECO:0000313" key="6">
    <source>
        <dbReference type="EMBL" id="CAK9182605.1"/>
    </source>
</evidence>
<keyword evidence="3 4" id="KW-0808">Transferase</keyword>
<dbReference type="InterPro" id="IPR002213">
    <property type="entry name" value="UDP_glucos_trans"/>
</dbReference>
<protein>
    <recommendedName>
        <fullName evidence="5">Glycosyltransferase</fullName>
        <ecNumber evidence="5">2.4.1.-</ecNumber>
    </recommendedName>
</protein>
<dbReference type="InterPro" id="IPR035595">
    <property type="entry name" value="UDP_glycos_trans_CS"/>
</dbReference>
<dbReference type="GO" id="GO:0016758">
    <property type="term" value="F:hexosyltransferase activity"/>
    <property type="evidence" value="ECO:0007669"/>
    <property type="project" value="UniProtKB-ARBA"/>
</dbReference>
<dbReference type="FunFam" id="3.40.50.2000:FF:000078">
    <property type="entry name" value="Glycosyltransferase"/>
    <property type="match status" value="1"/>
</dbReference>
<reference evidence="6 7" key="1">
    <citation type="submission" date="2024-02" db="EMBL/GenBank/DDBJ databases">
        <authorList>
            <person name="Vignale AGUSTIN F."/>
            <person name="Sosa J E."/>
            <person name="Modenutti C."/>
        </authorList>
    </citation>
    <scope>NUCLEOTIDE SEQUENCE [LARGE SCALE GENOMIC DNA]</scope>
</reference>
<keyword evidence="7" id="KW-1185">Reference proteome</keyword>
<evidence type="ECO:0000256" key="2">
    <source>
        <dbReference type="ARBA" id="ARBA00022676"/>
    </source>
</evidence>
<evidence type="ECO:0000313" key="7">
    <source>
        <dbReference type="Proteomes" id="UP001642360"/>
    </source>
</evidence>
<dbReference type="SUPFAM" id="SSF53756">
    <property type="entry name" value="UDP-Glycosyltransferase/glycogen phosphorylase"/>
    <property type="match status" value="1"/>
</dbReference>
<dbReference type="Proteomes" id="UP001642360">
    <property type="component" value="Unassembled WGS sequence"/>
</dbReference>
<gene>
    <name evidence="6" type="ORF">ILEXP_LOCUS52821</name>
</gene>
<dbReference type="CDD" id="cd03784">
    <property type="entry name" value="GT1_Gtf-like"/>
    <property type="match status" value="1"/>
</dbReference>
<dbReference type="PANTHER" id="PTHR11926">
    <property type="entry name" value="GLUCOSYL/GLUCURONOSYL TRANSFERASES"/>
    <property type="match status" value="1"/>
</dbReference>
<dbReference type="Pfam" id="PF00201">
    <property type="entry name" value="UDPGT"/>
    <property type="match status" value="1"/>
</dbReference>
<evidence type="ECO:0000256" key="4">
    <source>
        <dbReference type="RuleBase" id="RU003718"/>
    </source>
</evidence>
<evidence type="ECO:0000256" key="3">
    <source>
        <dbReference type="ARBA" id="ARBA00022679"/>
    </source>
</evidence>
<dbReference type="Gene3D" id="3.40.50.2000">
    <property type="entry name" value="Glycogen Phosphorylase B"/>
    <property type="match status" value="2"/>
</dbReference>
<dbReference type="AlphaFoldDB" id="A0ABC8UNF3"/>
<evidence type="ECO:0000256" key="5">
    <source>
        <dbReference type="RuleBase" id="RU362057"/>
    </source>
</evidence>
<organism evidence="6 7">
    <name type="scientific">Ilex paraguariensis</name>
    <name type="common">yerba mate</name>
    <dbReference type="NCBI Taxonomy" id="185542"/>
    <lineage>
        <taxon>Eukaryota</taxon>
        <taxon>Viridiplantae</taxon>
        <taxon>Streptophyta</taxon>
        <taxon>Embryophyta</taxon>
        <taxon>Tracheophyta</taxon>
        <taxon>Spermatophyta</taxon>
        <taxon>Magnoliopsida</taxon>
        <taxon>eudicotyledons</taxon>
        <taxon>Gunneridae</taxon>
        <taxon>Pentapetalae</taxon>
        <taxon>asterids</taxon>
        <taxon>campanulids</taxon>
        <taxon>Aquifoliales</taxon>
        <taxon>Aquifoliaceae</taxon>
        <taxon>Ilex</taxon>
    </lineage>
</organism>
<evidence type="ECO:0000256" key="1">
    <source>
        <dbReference type="ARBA" id="ARBA00009995"/>
    </source>
</evidence>
<dbReference type="EC" id="2.4.1.-" evidence="5"/>